<feature type="transmembrane region" description="Helical" evidence="6">
    <location>
        <begin position="170"/>
        <end position="192"/>
    </location>
</feature>
<evidence type="ECO:0000256" key="4">
    <source>
        <dbReference type="ARBA" id="ARBA00022989"/>
    </source>
</evidence>
<evidence type="ECO:0000256" key="3">
    <source>
        <dbReference type="ARBA" id="ARBA00022692"/>
    </source>
</evidence>
<dbReference type="PANTHER" id="PTHR30213:SF0">
    <property type="entry name" value="UPF0761 MEMBRANE PROTEIN YIHY"/>
    <property type="match status" value="1"/>
</dbReference>
<dbReference type="EMBL" id="LJSG01000011">
    <property type="protein sequence ID" value="KPP92738.1"/>
    <property type="molecule type" value="Genomic_DNA"/>
</dbReference>
<keyword evidence="3 6" id="KW-0812">Transmembrane</keyword>
<comment type="caution">
    <text evidence="8">The sequence shown here is derived from an EMBL/GenBank/DDBJ whole genome shotgun (WGS) entry which is preliminary data.</text>
</comment>
<keyword evidence="5 6" id="KW-0472">Membrane</keyword>
<accession>A0A0P7WYR3</accession>
<dbReference type="NCBIfam" id="TIGR00765">
    <property type="entry name" value="yihY_not_rbn"/>
    <property type="match status" value="1"/>
</dbReference>
<keyword evidence="2" id="KW-1003">Cell membrane</keyword>
<dbReference type="GO" id="GO:0005886">
    <property type="term" value="C:plasma membrane"/>
    <property type="evidence" value="ECO:0007669"/>
    <property type="project" value="UniProtKB-SubCell"/>
</dbReference>
<organism evidence="8 9">
    <name type="scientific">Roseibaca calidilacus</name>
    <dbReference type="NCBI Taxonomy" id="1666912"/>
    <lineage>
        <taxon>Bacteria</taxon>
        <taxon>Pseudomonadati</taxon>
        <taxon>Pseudomonadota</taxon>
        <taxon>Alphaproteobacteria</taxon>
        <taxon>Rhodobacterales</taxon>
        <taxon>Paracoccaceae</taxon>
        <taxon>Roseinatronobacter</taxon>
    </lineage>
</organism>
<feature type="transmembrane region" description="Helical" evidence="6">
    <location>
        <begin position="240"/>
        <end position="267"/>
    </location>
</feature>
<keyword evidence="10" id="KW-1185">Reference proteome</keyword>
<evidence type="ECO:0000256" key="6">
    <source>
        <dbReference type="SAM" id="Phobius"/>
    </source>
</evidence>
<feature type="transmembrane region" description="Helical" evidence="6">
    <location>
        <begin position="23"/>
        <end position="53"/>
    </location>
</feature>
<evidence type="ECO:0000256" key="2">
    <source>
        <dbReference type="ARBA" id="ARBA00022475"/>
    </source>
</evidence>
<reference evidence="7 10" key="2">
    <citation type="submission" date="2016-01" db="EMBL/GenBank/DDBJ databases">
        <authorList>
            <person name="Varghese N."/>
        </authorList>
    </citation>
    <scope>NUCLEOTIDE SEQUENCE [LARGE SCALE GENOMIC DNA]</scope>
    <source>
        <strain evidence="7 10">HL-91</strain>
    </source>
</reference>
<dbReference type="InterPro" id="IPR017039">
    <property type="entry name" value="Virul_fac_BrkB"/>
</dbReference>
<dbReference type="AlphaFoldDB" id="A0A0P7WYR3"/>
<dbReference type="OrthoDB" id="9781030at2"/>
<name>A0A0P7WYR3_9RHOB</name>
<proteinExistence type="predicted"/>
<feature type="transmembrane region" description="Helical" evidence="6">
    <location>
        <begin position="204"/>
        <end position="228"/>
    </location>
</feature>
<dbReference type="EMBL" id="FBYC01000004">
    <property type="protein sequence ID" value="CUX80189.1"/>
    <property type="molecule type" value="Genomic_DNA"/>
</dbReference>
<reference evidence="8 9" key="1">
    <citation type="submission" date="2015-09" db="EMBL/GenBank/DDBJ databases">
        <title>Identification and resolution of microdiversity through metagenomic sequencing of parallel consortia.</title>
        <authorList>
            <person name="Nelson W.C."/>
            <person name="Romine M.F."/>
            <person name="Lindemann S.R."/>
        </authorList>
    </citation>
    <scope>NUCLEOTIDE SEQUENCE [LARGE SCALE GENOMIC DNA]</scope>
    <source>
        <strain evidence="8">HL-91</strain>
    </source>
</reference>
<sequence>MTTPANTARFLVQLYKTSDQRNIGLIAAGVAFFGLLAIFPGLAALIAVFGIFADPLVIQDQLSLLADLMPPAAHTLLSNQVTRLVWSGDGTLGLASLASVLVALFLARRGVDALLKGLNAVYGGRKRTGLAHAVAVLVITLGMVLAGVIALLAVLVLPIVLTFFPLGGTAGWLALLGRWAIALGMLALWLWVFYRIGPNRPAKVLWPGLVTALVLWVTASAGFSLYIGNFGSYNQVYGSIGAVIALLTWFYLSAYVVLLGGVVNALLAETAPKPMSDETAPPETW</sequence>
<gene>
    <name evidence="7" type="ORF">Ga0058931_0896</name>
    <name evidence="8" type="ORF">HLUCCA05_10105</name>
</gene>
<dbReference type="Pfam" id="PF03631">
    <property type="entry name" value="Virul_fac_BrkB"/>
    <property type="match status" value="1"/>
</dbReference>
<feature type="transmembrane region" description="Helical" evidence="6">
    <location>
        <begin position="134"/>
        <end position="164"/>
    </location>
</feature>
<dbReference type="PANTHER" id="PTHR30213">
    <property type="entry name" value="INNER MEMBRANE PROTEIN YHJD"/>
    <property type="match status" value="1"/>
</dbReference>
<dbReference type="STRING" id="1666912.Ga0058931_0896"/>
<dbReference type="Proteomes" id="UP000050413">
    <property type="component" value="Unassembled WGS sequence"/>
</dbReference>
<feature type="transmembrane region" description="Helical" evidence="6">
    <location>
        <begin position="84"/>
        <end position="107"/>
    </location>
</feature>
<evidence type="ECO:0000313" key="7">
    <source>
        <dbReference type="EMBL" id="CUX80189.1"/>
    </source>
</evidence>
<evidence type="ECO:0000313" key="9">
    <source>
        <dbReference type="Proteomes" id="UP000050413"/>
    </source>
</evidence>
<dbReference type="PIRSF" id="PIRSF035875">
    <property type="entry name" value="RNase_BN"/>
    <property type="match status" value="1"/>
</dbReference>
<evidence type="ECO:0000256" key="5">
    <source>
        <dbReference type="ARBA" id="ARBA00023136"/>
    </source>
</evidence>
<evidence type="ECO:0000256" key="1">
    <source>
        <dbReference type="ARBA" id="ARBA00004651"/>
    </source>
</evidence>
<dbReference type="Proteomes" id="UP000182045">
    <property type="component" value="Unassembled WGS sequence"/>
</dbReference>
<evidence type="ECO:0000313" key="10">
    <source>
        <dbReference type="Proteomes" id="UP000182045"/>
    </source>
</evidence>
<protein>
    <submittedName>
        <fullName evidence="8">Membrane protein</fullName>
    </submittedName>
</protein>
<comment type="subcellular location">
    <subcellularLocation>
        <location evidence="1">Cell membrane</location>
        <topology evidence="1">Multi-pass membrane protein</topology>
    </subcellularLocation>
</comment>
<evidence type="ECO:0000313" key="8">
    <source>
        <dbReference type="EMBL" id="KPP92738.1"/>
    </source>
</evidence>
<keyword evidence="4 6" id="KW-1133">Transmembrane helix</keyword>